<protein>
    <recommendedName>
        <fullName evidence="2">Non-specific lipid-transfer protein</fullName>
    </recommendedName>
</protein>
<name>A0A6P6A7Q4_DURZI</name>
<evidence type="ECO:0000256" key="3">
    <source>
        <dbReference type="SAM" id="SignalP"/>
    </source>
</evidence>
<keyword evidence="5" id="KW-1185">Reference proteome</keyword>
<dbReference type="GeneID" id="111307200"/>
<dbReference type="PROSITE" id="PS00597">
    <property type="entry name" value="PLANT_LTP"/>
    <property type="match status" value="1"/>
</dbReference>
<feature type="domain" description="Bifunctional inhibitor/plant lipid transfer protein/seed storage helical" evidence="4">
    <location>
        <begin position="31"/>
        <end position="117"/>
    </location>
</feature>
<dbReference type="GO" id="GO:0006869">
    <property type="term" value="P:lipid transport"/>
    <property type="evidence" value="ECO:0007669"/>
    <property type="project" value="InterPro"/>
</dbReference>
<dbReference type="CDD" id="cd01960">
    <property type="entry name" value="nsLTP1"/>
    <property type="match status" value="1"/>
</dbReference>
<dbReference type="RefSeq" id="XP_022760949.1">
    <property type="nucleotide sequence ID" value="XM_022905214.1"/>
</dbReference>
<sequence>MASFGVRKLASLMLVCMVVSAPLVAKAAVTCSDVVNHLLPCVSYVSNGGPLPDACCNGVKTLYGEAQTSGDRQNVCRCIESTVRGISYSSFNLDLAAGLPDKCGLHLPYKISPSTDCSKVQ</sequence>
<keyword evidence="2" id="KW-0446">Lipid-binding</keyword>
<dbReference type="InterPro" id="IPR016140">
    <property type="entry name" value="Bifunc_inhib/LTP/seed_store"/>
</dbReference>
<dbReference type="InterPro" id="IPR036312">
    <property type="entry name" value="Bifun_inhib/LTP/seed_sf"/>
</dbReference>
<evidence type="ECO:0000313" key="5">
    <source>
        <dbReference type="Proteomes" id="UP000515121"/>
    </source>
</evidence>
<dbReference type="Proteomes" id="UP000515121">
    <property type="component" value="Unplaced"/>
</dbReference>
<evidence type="ECO:0000313" key="6">
    <source>
        <dbReference type="RefSeq" id="XP_022760949.1"/>
    </source>
</evidence>
<gene>
    <name evidence="6" type="primary">LOC111307200</name>
</gene>
<evidence type="ECO:0000256" key="2">
    <source>
        <dbReference type="RuleBase" id="RU000628"/>
    </source>
</evidence>
<dbReference type="PRINTS" id="PR00382">
    <property type="entry name" value="LIPIDTRNSFER"/>
</dbReference>
<feature type="chain" id="PRO_5027843797" description="Non-specific lipid-transfer protein" evidence="3">
    <location>
        <begin position="28"/>
        <end position="121"/>
    </location>
</feature>
<feature type="signal peptide" evidence="3">
    <location>
        <begin position="1"/>
        <end position="27"/>
    </location>
</feature>
<evidence type="ECO:0000256" key="1">
    <source>
        <dbReference type="ARBA" id="ARBA00009748"/>
    </source>
</evidence>
<evidence type="ECO:0000259" key="4">
    <source>
        <dbReference type="SMART" id="SM00499"/>
    </source>
</evidence>
<organism evidence="5 6">
    <name type="scientific">Durio zibethinus</name>
    <name type="common">Durian</name>
    <dbReference type="NCBI Taxonomy" id="66656"/>
    <lineage>
        <taxon>Eukaryota</taxon>
        <taxon>Viridiplantae</taxon>
        <taxon>Streptophyta</taxon>
        <taxon>Embryophyta</taxon>
        <taxon>Tracheophyta</taxon>
        <taxon>Spermatophyta</taxon>
        <taxon>Magnoliopsida</taxon>
        <taxon>eudicotyledons</taxon>
        <taxon>Gunneridae</taxon>
        <taxon>Pentapetalae</taxon>
        <taxon>rosids</taxon>
        <taxon>malvids</taxon>
        <taxon>Malvales</taxon>
        <taxon>Malvaceae</taxon>
        <taxon>Helicteroideae</taxon>
        <taxon>Durio</taxon>
    </lineage>
</organism>
<dbReference type="AlphaFoldDB" id="A0A6P6A7Q4"/>
<reference evidence="6" key="1">
    <citation type="submission" date="2025-08" db="UniProtKB">
        <authorList>
            <consortium name="RefSeq"/>
        </authorList>
    </citation>
    <scope>IDENTIFICATION</scope>
    <source>
        <tissue evidence="6">Fruit stalk</tissue>
    </source>
</reference>
<dbReference type="OrthoDB" id="1890443at2759"/>
<keyword evidence="2" id="KW-0813">Transport</keyword>
<dbReference type="InterPro" id="IPR000528">
    <property type="entry name" value="Plant_nsLTP"/>
</dbReference>
<dbReference type="Pfam" id="PF00234">
    <property type="entry name" value="Tryp_alpha_amyl"/>
    <property type="match status" value="1"/>
</dbReference>
<comment type="similarity">
    <text evidence="1 2">Belongs to the plant LTP family.</text>
</comment>
<comment type="function">
    <text evidence="2">Plant non-specific lipid-transfer proteins transfer phospholipids as well as galactolipids across membranes. May play a role in wax or cutin deposition in the cell walls of expanding epidermal cells and certain secretory tissues.</text>
</comment>
<proteinExistence type="inferred from homology"/>
<dbReference type="KEGG" id="dzi:111307200"/>
<dbReference type="PANTHER" id="PTHR33076">
    <property type="entry name" value="NON-SPECIFIC LIPID-TRANSFER PROTEIN 2-RELATED"/>
    <property type="match status" value="1"/>
</dbReference>
<keyword evidence="3" id="KW-0732">Signal</keyword>
<accession>A0A6P6A7Q4</accession>
<dbReference type="SMART" id="SM00499">
    <property type="entry name" value="AAI"/>
    <property type="match status" value="1"/>
</dbReference>
<dbReference type="Gene3D" id="1.10.110.10">
    <property type="entry name" value="Plant lipid-transfer and hydrophobic proteins"/>
    <property type="match status" value="1"/>
</dbReference>
<dbReference type="SUPFAM" id="SSF47699">
    <property type="entry name" value="Bifunctional inhibitor/lipid-transfer protein/seed storage 2S albumin"/>
    <property type="match status" value="1"/>
</dbReference>
<dbReference type="GO" id="GO:0008289">
    <property type="term" value="F:lipid binding"/>
    <property type="evidence" value="ECO:0007669"/>
    <property type="project" value="UniProtKB-KW"/>
</dbReference>